<gene>
    <name evidence="2" type="ORF">H9717_13350</name>
</gene>
<feature type="domain" description="Calcineurin-like phosphoesterase" evidence="1">
    <location>
        <begin position="26"/>
        <end position="132"/>
    </location>
</feature>
<organism evidence="2 3">
    <name type="scientific">Candidatus Eisenbergiella merdipullorum</name>
    <dbReference type="NCBI Taxonomy" id="2838553"/>
    <lineage>
        <taxon>Bacteria</taxon>
        <taxon>Bacillati</taxon>
        <taxon>Bacillota</taxon>
        <taxon>Clostridia</taxon>
        <taxon>Lachnospirales</taxon>
        <taxon>Lachnospiraceae</taxon>
        <taxon>Eisenbergiella</taxon>
    </lineage>
</organism>
<dbReference type="Gene3D" id="3.60.21.10">
    <property type="match status" value="1"/>
</dbReference>
<dbReference type="Proteomes" id="UP000886858">
    <property type="component" value="Unassembled WGS sequence"/>
</dbReference>
<sequence length="184" mass="21257">MKDITYLTDHYQEKIDAINKFQAPLNFLFITDPHNRMNEFSVREGRVRGMTEYEHAVDAAGSIQYILDRCPDIRMVINGGDIGNDYHPDPEVIRKSQREYMDALYALSVPVYSCVGNHDNALGNCTDEGWDNRKYVILPEEMHDICMKYAPGRDNYYYIDPAGCGFRFVFLDVSDGDYRQDQNG</sequence>
<dbReference type="GO" id="GO:0016787">
    <property type="term" value="F:hydrolase activity"/>
    <property type="evidence" value="ECO:0007669"/>
    <property type="project" value="InterPro"/>
</dbReference>
<proteinExistence type="predicted"/>
<dbReference type="EMBL" id="DWYY01000150">
    <property type="protein sequence ID" value="HJA94070.1"/>
    <property type="molecule type" value="Genomic_DNA"/>
</dbReference>
<reference evidence="2" key="1">
    <citation type="journal article" date="2021" name="PeerJ">
        <title>Extensive microbial diversity within the chicken gut microbiome revealed by metagenomics and culture.</title>
        <authorList>
            <person name="Gilroy R."/>
            <person name="Ravi A."/>
            <person name="Getino M."/>
            <person name="Pursley I."/>
            <person name="Horton D.L."/>
            <person name="Alikhan N.F."/>
            <person name="Baker D."/>
            <person name="Gharbi K."/>
            <person name="Hall N."/>
            <person name="Watson M."/>
            <person name="Adriaenssens E.M."/>
            <person name="Foster-Nyarko E."/>
            <person name="Jarju S."/>
            <person name="Secka A."/>
            <person name="Antonio M."/>
            <person name="Oren A."/>
            <person name="Chaudhuri R.R."/>
            <person name="La Ragione R."/>
            <person name="Hildebrand F."/>
            <person name="Pallen M.J."/>
        </authorList>
    </citation>
    <scope>NUCLEOTIDE SEQUENCE</scope>
    <source>
        <strain evidence="2">CHK179-7159</strain>
    </source>
</reference>
<dbReference type="AlphaFoldDB" id="A0A9D2I6Y2"/>
<comment type="caution">
    <text evidence="2">The sequence shown here is derived from an EMBL/GenBank/DDBJ whole genome shotgun (WGS) entry which is preliminary data.</text>
</comment>
<evidence type="ECO:0000313" key="2">
    <source>
        <dbReference type="EMBL" id="HJA94070.1"/>
    </source>
</evidence>
<dbReference type="InterPro" id="IPR004843">
    <property type="entry name" value="Calcineurin-like_PHP"/>
</dbReference>
<dbReference type="InterPro" id="IPR029052">
    <property type="entry name" value="Metallo-depent_PP-like"/>
</dbReference>
<protein>
    <submittedName>
        <fullName evidence="2">Metallophosphoesterase</fullName>
    </submittedName>
</protein>
<accession>A0A9D2I6Y2</accession>
<reference evidence="2" key="2">
    <citation type="submission" date="2021-04" db="EMBL/GenBank/DDBJ databases">
        <authorList>
            <person name="Gilroy R."/>
        </authorList>
    </citation>
    <scope>NUCLEOTIDE SEQUENCE</scope>
    <source>
        <strain evidence="2">CHK179-7159</strain>
    </source>
</reference>
<evidence type="ECO:0000313" key="3">
    <source>
        <dbReference type="Proteomes" id="UP000886858"/>
    </source>
</evidence>
<dbReference type="Pfam" id="PF00149">
    <property type="entry name" value="Metallophos"/>
    <property type="match status" value="1"/>
</dbReference>
<name>A0A9D2I6Y2_9FIRM</name>
<evidence type="ECO:0000259" key="1">
    <source>
        <dbReference type="Pfam" id="PF00149"/>
    </source>
</evidence>
<dbReference type="SUPFAM" id="SSF56300">
    <property type="entry name" value="Metallo-dependent phosphatases"/>
    <property type="match status" value="1"/>
</dbReference>
<feature type="non-terminal residue" evidence="2">
    <location>
        <position position="184"/>
    </location>
</feature>